<organism evidence="1 2">
    <name type="scientific">Isoptericola peretonis</name>
    <dbReference type="NCBI Taxonomy" id="2918523"/>
    <lineage>
        <taxon>Bacteria</taxon>
        <taxon>Bacillati</taxon>
        <taxon>Actinomycetota</taxon>
        <taxon>Actinomycetes</taxon>
        <taxon>Micrococcales</taxon>
        <taxon>Promicromonosporaceae</taxon>
        <taxon>Isoptericola</taxon>
    </lineage>
</organism>
<keyword evidence="2" id="KW-1185">Reference proteome</keyword>
<accession>A0ABT0IZJ0</accession>
<proteinExistence type="predicted"/>
<dbReference type="EMBL" id="JALQCY010000001">
    <property type="protein sequence ID" value="MCK9792661.1"/>
    <property type="molecule type" value="Genomic_DNA"/>
</dbReference>
<evidence type="ECO:0000313" key="1">
    <source>
        <dbReference type="EMBL" id="MCK9792661.1"/>
    </source>
</evidence>
<sequence>MTGPITDYGLGLPDGWHLLPVGDAPDGWASELAARVVEGVDVAEAVPPLLAAQLTEVKASVDATGVRGARTAVLVGTPAEPFVQAMLTVVLGRRVARGTYQSQLAQVVDGVGTAQVMGTQEIDAVVPAGAVSGAHFLIGHLPADDDVAGVHLEERVHLGVFPADCPDMLDVTVVAADVGIFQDLPATVVGLLDELEVSTEVPA</sequence>
<evidence type="ECO:0000313" key="2">
    <source>
        <dbReference type="Proteomes" id="UP001651050"/>
    </source>
</evidence>
<comment type="caution">
    <text evidence="1">The sequence shown here is derived from an EMBL/GenBank/DDBJ whole genome shotgun (WGS) entry which is preliminary data.</text>
</comment>
<name>A0ABT0IZJ0_9MICO</name>
<reference evidence="1 2" key="1">
    <citation type="submission" date="2022-02" db="EMBL/GenBank/DDBJ databases">
        <title>The car tank lid bacteriome: a reservoir of bacteria with potential in bioremediation of fuel.</title>
        <authorList>
            <person name="Vidal-Verdu A."/>
            <person name="Gomez-Martinez D."/>
            <person name="Latorre-Perez A."/>
            <person name="Pereto J."/>
            <person name="Porcar M."/>
        </authorList>
    </citation>
    <scope>NUCLEOTIDE SEQUENCE [LARGE SCALE GENOMIC DNA]</scope>
    <source>
        <strain evidence="1 2">4D.3</strain>
    </source>
</reference>
<gene>
    <name evidence="1" type="ORF">M1843_02745</name>
</gene>
<dbReference type="RefSeq" id="WP_416342516.1">
    <property type="nucleotide sequence ID" value="NZ_JALQCY010000001.1"/>
</dbReference>
<dbReference type="Proteomes" id="UP001651050">
    <property type="component" value="Unassembled WGS sequence"/>
</dbReference>
<protein>
    <submittedName>
        <fullName evidence="1">Uncharacterized protein</fullName>
    </submittedName>
</protein>